<evidence type="ECO:0000313" key="4">
    <source>
        <dbReference type="Proteomes" id="UP001063228"/>
    </source>
</evidence>
<dbReference type="PANTHER" id="PTHR12526">
    <property type="entry name" value="GLYCOSYLTRANSFERASE"/>
    <property type="match status" value="1"/>
</dbReference>
<dbReference type="CDD" id="cd03808">
    <property type="entry name" value="GT4_CapM-like"/>
    <property type="match status" value="1"/>
</dbReference>
<evidence type="ECO:0000259" key="1">
    <source>
        <dbReference type="Pfam" id="PF00534"/>
    </source>
</evidence>
<organism evidence="3 4">
    <name type="scientific">Pseudomonas phytophila</name>
    <dbReference type="NCBI Taxonomy" id="2867264"/>
    <lineage>
        <taxon>Bacteria</taxon>
        <taxon>Pseudomonadati</taxon>
        <taxon>Pseudomonadota</taxon>
        <taxon>Gammaproteobacteria</taxon>
        <taxon>Pseudomonadales</taxon>
        <taxon>Pseudomonadaceae</taxon>
        <taxon>Pseudomonas</taxon>
    </lineage>
</organism>
<dbReference type="Pfam" id="PF13477">
    <property type="entry name" value="Glyco_trans_4_2"/>
    <property type="match status" value="1"/>
</dbReference>
<keyword evidence="4" id="KW-1185">Reference proteome</keyword>
<dbReference type="RefSeq" id="WP_263268032.1">
    <property type="nucleotide sequence ID" value="NZ_CP081201.1"/>
</dbReference>
<evidence type="ECO:0000259" key="2">
    <source>
        <dbReference type="Pfam" id="PF13477"/>
    </source>
</evidence>
<dbReference type="Proteomes" id="UP001063228">
    <property type="component" value="Chromosome"/>
</dbReference>
<gene>
    <name evidence="3" type="ORF">K3169_22080</name>
</gene>
<dbReference type="InterPro" id="IPR001296">
    <property type="entry name" value="Glyco_trans_1"/>
</dbReference>
<name>A0ABY6FAV3_9PSED</name>
<dbReference type="InterPro" id="IPR028098">
    <property type="entry name" value="Glyco_trans_4-like_N"/>
</dbReference>
<protein>
    <submittedName>
        <fullName evidence="3">Glycosyltransferase family 4 protein</fullName>
    </submittedName>
</protein>
<accession>A0ABY6FAV3</accession>
<dbReference type="Gene3D" id="3.40.50.2000">
    <property type="entry name" value="Glycogen Phosphorylase B"/>
    <property type="match status" value="2"/>
</dbReference>
<dbReference type="SUPFAM" id="SSF53756">
    <property type="entry name" value="UDP-Glycosyltransferase/glycogen phosphorylase"/>
    <property type="match status" value="1"/>
</dbReference>
<reference evidence="3" key="1">
    <citation type="submission" date="2021-08" db="EMBL/GenBank/DDBJ databases">
        <title>Complete genome sequence of Pseudomonas phytophila.</title>
        <authorList>
            <person name="Weir B.S."/>
            <person name="Templeton M.D."/>
            <person name="Arshed S."/>
            <person name="Andersen M.T."/>
            <person name="Jayaraman J."/>
        </authorList>
    </citation>
    <scope>NUCLEOTIDE SEQUENCE</scope>
    <source>
        <strain evidence="3">ICMP 23753</strain>
    </source>
</reference>
<feature type="domain" description="Glycosyltransferase subfamily 4-like N-terminal" evidence="2">
    <location>
        <begin position="3"/>
        <end position="152"/>
    </location>
</feature>
<dbReference type="PANTHER" id="PTHR12526:SF638">
    <property type="entry name" value="SPORE COAT PROTEIN SA"/>
    <property type="match status" value="1"/>
</dbReference>
<feature type="domain" description="Glycosyl transferase family 1" evidence="1">
    <location>
        <begin position="187"/>
        <end position="348"/>
    </location>
</feature>
<sequence>MPRLLFIVNVDWFFLSHRLPLALAAKEAGFEVHLACAVTDREEEIRKHGITLHPLKLDRQSANPIQAMKLLASLYRLIRSVAPSVVHLVTIKPVLIGGLAARMSRVPRVIAAISGLGFVFTATGCIARGRRFLVSALYRLVLSRKQVRIIFQNGDDQAVLQRHIKIDDSQIVRIRGSGVDLLAWTVHPLPETPPIVMMAARLLKDKGVYEFISAARLLKGYKAARFVLVGGVDGGNPTSLKHEELEGWLNEGVIEWWGARTDMHVVLPKAHIVVLPSYREGLPKVLVEAAACGRAVVTTNVPGCRDAIEPGVSGLLVDVCDAKALAHGIKVLLDDEEQLKAMGVAGRRLAETTFDLREIVAQHLKIYQEK</sequence>
<dbReference type="Pfam" id="PF00534">
    <property type="entry name" value="Glycos_transf_1"/>
    <property type="match status" value="1"/>
</dbReference>
<proteinExistence type="predicted"/>
<dbReference type="EMBL" id="CP081201">
    <property type="protein sequence ID" value="UXZ95009.1"/>
    <property type="molecule type" value="Genomic_DNA"/>
</dbReference>
<evidence type="ECO:0000313" key="3">
    <source>
        <dbReference type="EMBL" id="UXZ95009.1"/>
    </source>
</evidence>